<keyword evidence="2" id="KW-0472">Membrane</keyword>
<keyword evidence="1" id="KW-0732">Signal</keyword>
<feature type="transmembrane region" description="Helical" evidence="2">
    <location>
        <begin position="177"/>
        <end position="196"/>
    </location>
</feature>
<feature type="transmembrane region" description="Helical" evidence="2">
    <location>
        <begin position="31"/>
        <end position="49"/>
    </location>
</feature>
<evidence type="ECO:0000256" key="2">
    <source>
        <dbReference type="SAM" id="Phobius"/>
    </source>
</evidence>
<evidence type="ECO:0000259" key="3">
    <source>
        <dbReference type="Pfam" id="PF07593"/>
    </source>
</evidence>
<protein>
    <submittedName>
        <fullName evidence="4">FG-GAP-like repeat-containing protein</fullName>
    </submittedName>
</protein>
<proteinExistence type="predicted"/>
<feature type="domain" description="ASPIC/UnbV" evidence="3">
    <location>
        <begin position="829"/>
        <end position="887"/>
    </location>
</feature>
<dbReference type="InterPro" id="IPR028994">
    <property type="entry name" value="Integrin_alpha_N"/>
</dbReference>
<gene>
    <name evidence="4" type="ORF">OKA05_07005</name>
</gene>
<dbReference type="Pfam" id="PF13517">
    <property type="entry name" value="FG-GAP_3"/>
    <property type="match status" value="3"/>
</dbReference>
<dbReference type="InterPro" id="IPR027039">
    <property type="entry name" value="Crtac1"/>
</dbReference>
<organism evidence="4 5">
    <name type="scientific">Luteolibacter arcticus</name>
    <dbReference type="NCBI Taxonomy" id="1581411"/>
    <lineage>
        <taxon>Bacteria</taxon>
        <taxon>Pseudomonadati</taxon>
        <taxon>Verrucomicrobiota</taxon>
        <taxon>Verrucomicrobiia</taxon>
        <taxon>Verrucomicrobiales</taxon>
        <taxon>Verrucomicrobiaceae</taxon>
        <taxon>Luteolibacter</taxon>
    </lineage>
</organism>
<keyword evidence="2" id="KW-0812">Transmembrane</keyword>
<feature type="transmembrane region" description="Helical" evidence="2">
    <location>
        <begin position="125"/>
        <end position="144"/>
    </location>
</feature>
<sequence length="912" mass="100519">MLFPNLSIGRLSSCKSCSLVMDGQKTDPRPWFALLLGSYVICGLAFLGFGRTPGQAASVVITAVVADWLLNRLFRKRGGFPWSGLITGFGLCLLLDYGSNPWLPLLPPLLAIGSKHLFTVNGRHVYNPALFGLISSMVVAGGLVSPAPAYQWGGTWAVAMFLGGLALIVFMKQIGRGWLVGSFLVFYMIQTAFRAWVMRHHVPPEAVWLGTLTAPAFFLFTFYMLTDPATSPPGKKAQIAVAAAITVIDLLFHFRQSYYTLFYAAFTVQTARFAMAWWKSRSFPDRKNLAARLALASCLGVAAFFLGRTPRGITEDPGFAWVERDLFPSEQGTVLTDIDPRLQHVGKWILSVGDAAAVADVDGDGLQDLFLTRPMKRAQDRCTLYRNTGGLTFERVVIPALDPIRNDPAEYGLPSSAVFADVDNDGDQDLFIGMGYGRSRIFRNELKESGVLSFTDATDSAGIRGHHTCLAALFFDPDRDGDLDLLLGNSMTPYLPDYDTATPLNPFRLPQPAYEGDRRMFHFMHSSWHKASNGGRNQFFRNRGDGCFDEEDIVKLGMTETHWTLSLNSADFDGDGWVDVYAASDFGPDDLYLNEGGKRFRRIEGSHFGSIGRDTYKGMNATIADFDRNGTPDIHVSNVHAPLQAEGSLLWMTERTKDGVVFHNEAASRGALNEHRFGWGAGAADLDLDGWPDMVQANGMVDDHMDRRFPKPRDYWYVNGQIARSDPEVHAYADRWGDMRGYSIWGDQANRVLLNRGGTFHEAAEITGLTRLGNTRGVALADFDNDGDADLVLTRQFDPVLFYENHRSKPAAWVGFAVSGDGKIVNHDAAGAVLEVSQGDRHWRADVLNVTGFTAQGDRRIVIGLANDPSPVKASVLWPDGSRQDLGTFESGAYHAIRKVTPAPFVEAADAR</sequence>
<evidence type="ECO:0000313" key="4">
    <source>
        <dbReference type="EMBL" id="MCW1922296.1"/>
    </source>
</evidence>
<keyword evidence="2" id="KW-1133">Transmembrane helix</keyword>
<comment type="caution">
    <text evidence="4">The sequence shown here is derived from an EMBL/GenBank/DDBJ whole genome shotgun (WGS) entry which is preliminary data.</text>
</comment>
<dbReference type="SUPFAM" id="SSF69318">
    <property type="entry name" value="Integrin alpha N-terminal domain"/>
    <property type="match status" value="1"/>
</dbReference>
<dbReference type="RefSeq" id="WP_264486405.1">
    <property type="nucleotide sequence ID" value="NZ_JAPDDT010000002.1"/>
</dbReference>
<dbReference type="PANTHER" id="PTHR16026:SF0">
    <property type="entry name" value="CARTILAGE ACIDIC PROTEIN 1"/>
    <property type="match status" value="1"/>
</dbReference>
<dbReference type="Proteomes" id="UP001320876">
    <property type="component" value="Unassembled WGS sequence"/>
</dbReference>
<feature type="transmembrane region" description="Helical" evidence="2">
    <location>
        <begin position="290"/>
        <end position="307"/>
    </location>
</feature>
<name>A0ABT3GFQ8_9BACT</name>
<feature type="transmembrane region" description="Helical" evidence="2">
    <location>
        <begin position="150"/>
        <end position="170"/>
    </location>
</feature>
<dbReference type="InterPro" id="IPR013517">
    <property type="entry name" value="FG-GAP"/>
</dbReference>
<dbReference type="PANTHER" id="PTHR16026">
    <property type="entry name" value="CARTILAGE ACIDIC PROTEIN 1"/>
    <property type="match status" value="1"/>
</dbReference>
<accession>A0ABT3GFQ8</accession>
<dbReference type="InterPro" id="IPR011519">
    <property type="entry name" value="UnbV_ASPIC"/>
</dbReference>
<evidence type="ECO:0000256" key="1">
    <source>
        <dbReference type="ARBA" id="ARBA00022729"/>
    </source>
</evidence>
<dbReference type="EMBL" id="JAPDDT010000002">
    <property type="protein sequence ID" value="MCW1922296.1"/>
    <property type="molecule type" value="Genomic_DNA"/>
</dbReference>
<reference evidence="4 5" key="1">
    <citation type="submission" date="2022-10" db="EMBL/GenBank/DDBJ databases">
        <title>Luteolibacter arcticus strain CCTCC AB 2014275, whole genome shotgun sequencing project.</title>
        <authorList>
            <person name="Zhao G."/>
            <person name="Shen L."/>
        </authorList>
    </citation>
    <scope>NUCLEOTIDE SEQUENCE [LARGE SCALE GENOMIC DNA]</scope>
    <source>
        <strain evidence="4 5">CCTCC AB 2014275</strain>
    </source>
</reference>
<dbReference type="Pfam" id="PF07593">
    <property type="entry name" value="UnbV_ASPIC"/>
    <property type="match status" value="1"/>
</dbReference>
<feature type="transmembrane region" description="Helical" evidence="2">
    <location>
        <begin position="208"/>
        <end position="225"/>
    </location>
</feature>
<keyword evidence="5" id="KW-1185">Reference proteome</keyword>
<evidence type="ECO:0000313" key="5">
    <source>
        <dbReference type="Proteomes" id="UP001320876"/>
    </source>
</evidence>
<dbReference type="Gene3D" id="2.130.10.130">
    <property type="entry name" value="Integrin alpha, N-terminal"/>
    <property type="match status" value="2"/>
</dbReference>